<dbReference type="AlphaFoldDB" id="A0A4U5N1R6"/>
<organism evidence="1 2">
    <name type="scientific">Steinernema carpocapsae</name>
    <name type="common">Entomopathogenic nematode</name>
    <dbReference type="NCBI Taxonomy" id="34508"/>
    <lineage>
        <taxon>Eukaryota</taxon>
        <taxon>Metazoa</taxon>
        <taxon>Ecdysozoa</taxon>
        <taxon>Nematoda</taxon>
        <taxon>Chromadorea</taxon>
        <taxon>Rhabditida</taxon>
        <taxon>Tylenchina</taxon>
        <taxon>Panagrolaimomorpha</taxon>
        <taxon>Strongyloidoidea</taxon>
        <taxon>Steinernematidae</taxon>
        <taxon>Steinernema</taxon>
    </lineage>
</organism>
<gene>
    <name evidence="1" type="ORF">L596_017238</name>
</gene>
<comment type="caution">
    <text evidence="1">The sequence shown here is derived from an EMBL/GenBank/DDBJ whole genome shotgun (WGS) entry which is preliminary data.</text>
</comment>
<dbReference type="Gene3D" id="3.40.1110.10">
    <property type="entry name" value="Calcium-transporting ATPase, cytoplasmic domain N"/>
    <property type="match status" value="1"/>
</dbReference>
<protein>
    <submittedName>
        <fullName evidence="1">Uncharacterized protein</fullName>
    </submittedName>
</protein>
<dbReference type="SUPFAM" id="SSF81660">
    <property type="entry name" value="Metal cation-transporting ATPase, ATP-binding domain N"/>
    <property type="match status" value="1"/>
</dbReference>
<evidence type="ECO:0000313" key="1">
    <source>
        <dbReference type="EMBL" id="TKR76033.1"/>
    </source>
</evidence>
<evidence type="ECO:0000313" key="2">
    <source>
        <dbReference type="Proteomes" id="UP000298663"/>
    </source>
</evidence>
<dbReference type="OrthoDB" id="377733at2759"/>
<dbReference type="Proteomes" id="UP000298663">
    <property type="component" value="Unassembled WGS sequence"/>
</dbReference>
<dbReference type="GO" id="GO:0000166">
    <property type="term" value="F:nucleotide binding"/>
    <property type="evidence" value="ECO:0007669"/>
    <property type="project" value="InterPro"/>
</dbReference>
<name>A0A4U5N1R6_STECR</name>
<dbReference type="Pfam" id="PF13246">
    <property type="entry name" value="Cation_ATPase"/>
    <property type="match status" value="1"/>
</dbReference>
<reference evidence="1 2" key="2">
    <citation type="journal article" date="2019" name="G3 (Bethesda)">
        <title>Hybrid Assembly of the Genome of the Entomopathogenic Nematode Steinernema carpocapsae Identifies the X-Chromosome.</title>
        <authorList>
            <person name="Serra L."/>
            <person name="Macchietto M."/>
            <person name="Macias-Munoz A."/>
            <person name="McGill C.J."/>
            <person name="Rodriguez I.M."/>
            <person name="Rodriguez B."/>
            <person name="Murad R."/>
            <person name="Mortazavi A."/>
        </authorList>
    </citation>
    <scope>NUCLEOTIDE SEQUENCE [LARGE SCALE GENOMIC DNA]</scope>
    <source>
        <strain evidence="1 2">ALL</strain>
    </source>
</reference>
<proteinExistence type="predicted"/>
<sequence>MKPSGMLKKFKLLQTFSFDSDRKRMSVIVRDVSVPNCPTVEVYCKGADSSILCILSRDFKESPRGQDVMYTAQQKLLITLLWV</sequence>
<keyword evidence="2" id="KW-1185">Reference proteome</keyword>
<dbReference type="EMBL" id="AZBU02000005">
    <property type="protein sequence ID" value="TKR76033.1"/>
    <property type="molecule type" value="Genomic_DNA"/>
</dbReference>
<dbReference type="InterPro" id="IPR023299">
    <property type="entry name" value="ATPase_P-typ_cyto_dom_N"/>
</dbReference>
<reference evidence="1 2" key="1">
    <citation type="journal article" date="2015" name="Genome Biol.">
        <title>Comparative genomics of Steinernema reveals deeply conserved gene regulatory networks.</title>
        <authorList>
            <person name="Dillman A.R."/>
            <person name="Macchietto M."/>
            <person name="Porter C.F."/>
            <person name="Rogers A."/>
            <person name="Williams B."/>
            <person name="Antoshechkin I."/>
            <person name="Lee M.M."/>
            <person name="Goodwin Z."/>
            <person name="Lu X."/>
            <person name="Lewis E.E."/>
            <person name="Goodrich-Blair H."/>
            <person name="Stock S.P."/>
            <person name="Adams B.J."/>
            <person name="Sternberg P.W."/>
            <person name="Mortazavi A."/>
        </authorList>
    </citation>
    <scope>NUCLEOTIDE SEQUENCE [LARGE SCALE GENOMIC DNA]</scope>
    <source>
        <strain evidence="1 2">ALL</strain>
    </source>
</reference>
<accession>A0A4U5N1R6</accession>